<comment type="caution">
    <text evidence="2">The sequence shown here is derived from an EMBL/GenBank/DDBJ whole genome shotgun (WGS) entry which is preliminary data.</text>
</comment>
<organism evidence="2 3">
    <name type="scientific">Pueribacillus theae</name>
    <dbReference type="NCBI Taxonomy" id="2171751"/>
    <lineage>
        <taxon>Bacteria</taxon>
        <taxon>Bacillati</taxon>
        <taxon>Bacillota</taxon>
        <taxon>Bacilli</taxon>
        <taxon>Bacillales</taxon>
        <taxon>Bacillaceae</taxon>
        <taxon>Pueribacillus</taxon>
    </lineage>
</organism>
<feature type="domain" description="Putative amidase" evidence="1">
    <location>
        <begin position="136"/>
        <end position="287"/>
    </location>
</feature>
<dbReference type="PANTHER" id="PTHR40032">
    <property type="entry name" value="EXPORTED PROTEIN-RELATED"/>
    <property type="match status" value="1"/>
</dbReference>
<evidence type="ECO:0000259" key="1">
    <source>
        <dbReference type="Pfam" id="PF12671"/>
    </source>
</evidence>
<evidence type="ECO:0000313" key="3">
    <source>
        <dbReference type="Proteomes" id="UP000245998"/>
    </source>
</evidence>
<gene>
    <name evidence="2" type="ORF">DCC39_10105</name>
</gene>
<accession>A0A2U1K0M4</accession>
<protein>
    <recommendedName>
        <fullName evidence="1">Putative amidase domain-containing protein</fullName>
    </recommendedName>
</protein>
<dbReference type="RefSeq" id="WP_116554778.1">
    <property type="nucleotide sequence ID" value="NZ_QCZG01000019.1"/>
</dbReference>
<dbReference type="InterPro" id="IPR024301">
    <property type="entry name" value="Amidase_6"/>
</dbReference>
<reference evidence="2 3" key="1">
    <citation type="submission" date="2018-04" db="EMBL/GenBank/DDBJ databases">
        <title>Camelliibacillus theae gen. nov., sp. nov., isolated from Pu'er tea.</title>
        <authorList>
            <person name="Niu L."/>
        </authorList>
    </citation>
    <scope>NUCLEOTIDE SEQUENCE [LARGE SCALE GENOMIC DNA]</scope>
    <source>
        <strain evidence="2 3">T8</strain>
    </source>
</reference>
<dbReference type="EMBL" id="QCZG01000019">
    <property type="protein sequence ID" value="PWA11046.1"/>
    <property type="molecule type" value="Genomic_DNA"/>
</dbReference>
<sequence length="297" mass="34986">MNWHDALKEYWGELNGSIVNDREVLCFDQKESTAFERKKQQLTDRKVKIVKAISNAQIVGCHYIDGKEHVRYGIHHQFVMKQNDEFYIEERVQPRKAVFKMGKIIDDIAFPQETIEQEKSEVDSQPKTGDSDIRFKYDRLQAVRYAERWWNSYNPAYRQFDVDCTNYVSQCLHAGGAPMRGYPNRSKGWWYQNNNWSFSWSVAHALRWYLSGSQSGLQAAEVFEPNDLELGDVICYDFDGDGRWQHNTIVVAKDGNNMPLVNAHTTNSRMRYWAYEDSTAWTDQIQYKFFHIRSSEQ</sequence>
<evidence type="ECO:0000313" key="2">
    <source>
        <dbReference type="EMBL" id="PWA11046.1"/>
    </source>
</evidence>
<dbReference type="Pfam" id="PF12671">
    <property type="entry name" value="Amidase_6"/>
    <property type="match status" value="1"/>
</dbReference>
<name>A0A2U1K0M4_9BACI</name>
<proteinExistence type="predicted"/>
<dbReference type="OrthoDB" id="9812429at2"/>
<dbReference type="AlphaFoldDB" id="A0A2U1K0M4"/>
<dbReference type="Proteomes" id="UP000245998">
    <property type="component" value="Unassembled WGS sequence"/>
</dbReference>
<dbReference type="PANTHER" id="PTHR40032:SF1">
    <property type="entry name" value="EXPORTED PROTEIN"/>
    <property type="match status" value="1"/>
</dbReference>
<keyword evidence="3" id="KW-1185">Reference proteome</keyword>